<organism evidence="4 5">
    <name type="scientific">Pichia sorbitophila (strain ATCC MYA-4447 / BCRC 22081 / CBS 7064 / NBRC 10061 / NRRL Y-12695)</name>
    <name type="common">Hybrid yeast</name>
    <dbReference type="NCBI Taxonomy" id="559304"/>
    <lineage>
        <taxon>Eukaryota</taxon>
        <taxon>Fungi</taxon>
        <taxon>Dikarya</taxon>
        <taxon>Ascomycota</taxon>
        <taxon>Saccharomycotina</taxon>
        <taxon>Pichiomycetes</taxon>
        <taxon>Debaryomycetaceae</taxon>
        <taxon>Millerozyma</taxon>
    </lineage>
</organism>
<sequence>MDMDSEFRKEGILPGADPRSPFYINVPDMNARPIDDLVRYFKFWKHFIRSLIFYLKEICMSKEFTANLNSQLINSVQFPGCKDLPYKYLTMVENQKQQTGSGTPTKELKKSLSNSSLVNLGSTSGGSAAASNGFNAPSSQQGNSGSSTEKRPGLFKTKSNNSTFLKTMSGGSSTSSSNGPNHGKRNASFNSASSLFKNFPMNGSGLSLPHQHNSSNLFHHLNDVHVPPEYFPDNSVFTNLAPILINNHYHLYSSQMRTVKELNGKLIPKLETLLKNLSSKIKEIKSSLKNESFANKDLAREVSQTGQILDAYMQSVERYSSSRPVLKKNTDDSSEEDEGVMDDPFLLKLKVDDQLKNQLIQENYLFASYLNLQNISKELLSYVLKELASVTERFGKLLNQEILFGLNSDHAVIGFLFHLKNTIQISTDKYWVHFITMNKNFLNIYEDTPHSKKKDIRNMSKVVIPYGNSVHNKCVRSGIIYKKSKILKNYSGNFYLLTCNYLHEFKIDNENNSENANSIKKGKDKITRYIKYDDFPTKSYNLNEYVLKSKDPKNYKFVLQKASNFSKKFTFKCKGPNDYENWYNDLSDLLQFGENHLARFKCVERKLSEREAHKKKSLEGNKEKEVPGKSPQSEQAPSTPDFRTDDHSVKANDTQANIYPPSNKDEELRITLNNIRLNENGPQIVDPITSIGNVPSSTGNFHSANNSIDSAQKQSTGESMTPPAHTPSSTASSQNERNPFENTFTRGEGSASSSPGFSPKIVSGSGVPLSPPIVGAQKSAASHQQQHEAYLSIQREFLRQQQEILDLKIKQSELESEQRHQILDQNSPQVNISSFSPEMAQLPLGSPRSASISRVSSNDSVNSMIHQSQLQHILNTNRDLIQNIQHQHGSMRGSIDSRHGLSTDSLLDGVESVSHSISPQEESSPGQKTSSDSTSHGVPKVFISDH</sequence>
<dbReference type="Gene3D" id="2.30.29.30">
    <property type="entry name" value="Pleckstrin-homology domain (PH domain)/Phosphotyrosine-binding domain (PTB)"/>
    <property type="match status" value="1"/>
</dbReference>
<feature type="compositionally biased region" description="Low complexity" evidence="2">
    <location>
        <begin position="111"/>
        <end position="139"/>
    </location>
</feature>
<dbReference type="InterPro" id="IPR001849">
    <property type="entry name" value="PH_domain"/>
</dbReference>
<feature type="compositionally biased region" description="Polar residues" evidence="2">
    <location>
        <begin position="95"/>
        <end position="104"/>
    </location>
</feature>
<dbReference type="AlphaFoldDB" id="G8YPL4"/>
<feature type="compositionally biased region" description="Low complexity" evidence="2">
    <location>
        <begin position="169"/>
        <end position="179"/>
    </location>
</feature>
<feature type="region of interest" description="Disordered" evidence="2">
    <location>
        <begin position="886"/>
        <end position="946"/>
    </location>
</feature>
<proteinExistence type="predicted"/>
<feature type="compositionally biased region" description="Polar residues" evidence="2">
    <location>
        <begin position="913"/>
        <end position="936"/>
    </location>
</feature>
<dbReference type="PROSITE" id="PS50003">
    <property type="entry name" value="PH_DOMAIN"/>
    <property type="match status" value="1"/>
</dbReference>
<dbReference type="InterPro" id="IPR046868">
    <property type="entry name" value="BAR_4"/>
</dbReference>
<dbReference type="PANTHER" id="PTHR31941:SF15">
    <property type="entry name" value="ACTIVATOR OF SKN7 PROTEIN 10-RELATED"/>
    <property type="match status" value="1"/>
</dbReference>
<dbReference type="SUPFAM" id="SSF50729">
    <property type="entry name" value="PH domain-like"/>
    <property type="match status" value="1"/>
</dbReference>
<dbReference type="InterPro" id="IPR046869">
    <property type="entry name" value="SLM1/RGC1-like_PH"/>
</dbReference>
<dbReference type="Proteomes" id="UP000005222">
    <property type="component" value="Chromosome D"/>
</dbReference>
<feature type="compositionally biased region" description="Polar residues" evidence="2">
    <location>
        <begin position="157"/>
        <end position="166"/>
    </location>
</feature>
<dbReference type="PANTHER" id="PTHR31941">
    <property type="entry name" value="CYTOSKELETAL SIGNALING PROTEIN SLM1"/>
    <property type="match status" value="1"/>
</dbReference>
<dbReference type="Pfam" id="PF20399">
    <property type="entry name" value="PH_20"/>
    <property type="match status" value="1"/>
</dbReference>
<evidence type="ECO:0000313" key="5">
    <source>
        <dbReference type="Proteomes" id="UP000005222"/>
    </source>
</evidence>
<evidence type="ECO:0000313" key="4">
    <source>
        <dbReference type="EMBL" id="CCE78599.1"/>
    </source>
</evidence>
<feature type="compositionally biased region" description="Polar residues" evidence="2">
    <location>
        <begin position="734"/>
        <end position="756"/>
    </location>
</feature>
<dbReference type="HOGENOM" id="CLU_356053_0_0_1"/>
<dbReference type="OrthoDB" id="2264563at2759"/>
<evidence type="ECO:0000256" key="1">
    <source>
        <dbReference type="ARBA" id="ARBA00022553"/>
    </source>
</evidence>
<dbReference type="InParanoid" id="G8YPL4"/>
<reference evidence="4 5" key="1">
    <citation type="journal article" date="2012" name="G3 (Bethesda)">
        <title>Pichia sorbitophila, an interspecies yeast hybrid reveals early steps of genome resolution following polyploidization.</title>
        <authorList>
            <person name="Leh Louis V."/>
            <person name="Despons L."/>
            <person name="Friedrich A."/>
            <person name="Martin T."/>
            <person name="Durrens P."/>
            <person name="Casaregola S."/>
            <person name="Neuveglise C."/>
            <person name="Fairhead C."/>
            <person name="Marck C."/>
            <person name="Cruz J.A."/>
            <person name="Straub M.L."/>
            <person name="Kugler V."/>
            <person name="Sacerdot C."/>
            <person name="Uzunov Z."/>
            <person name="Thierry A."/>
            <person name="Weiss S."/>
            <person name="Bleykasten C."/>
            <person name="De Montigny J."/>
            <person name="Jacques N."/>
            <person name="Jung P."/>
            <person name="Lemaire M."/>
            <person name="Mallet S."/>
            <person name="Morel G."/>
            <person name="Richard G.F."/>
            <person name="Sarkar A."/>
            <person name="Savel G."/>
            <person name="Schacherer J."/>
            <person name="Seret M.L."/>
            <person name="Talla E."/>
            <person name="Samson G."/>
            <person name="Jubin C."/>
            <person name="Poulain J."/>
            <person name="Vacherie B."/>
            <person name="Barbe V."/>
            <person name="Pelletier E."/>
            <person name="Sherman D.J."/>
            <person name="Westhof E."/>
            <person name="Weissenbach J."/>
            <person name="Baret P.V."/>
            <person name="Wincker P."/>
            <person name="Gaillardin C."/>
            <person name="Dujon B."/>
            <person name="Souciet J.L."/>
        </authorList>
    </citation>
    <scope>NUCLEOTIDE SEQUENCE [LARGE SCALE GENOMIC DNA]</scope>
    <source>
        <strain evidence="5">ATCC MYA-4447 / BCRC 22081 / CBS 7064 / NBRC 10061 / NRRL Y-12695</strain>
    </source>
</reference>
<feature type="compositionally biased region" description="Low complexity" evidence="2">
    <location>
        <begin position="719"/>
        <end position="733"/>
    </location>
</feature>
<dbReference type="EMBL" id="FO082056">
    <property type="protein sequence ID" value="CCE78599.1"/>
    <property type="molecule type" value="Genomic_DNA"/>
</dbReference>
<feature type="region of interest" description="Disordered" evidence="2">
    <location>
        <begin position="95"/>
        <end position="189"/>
    </location>
</feature>
<dbReference type="InterPro" id="IPR011993">
    <property type="entry name" value="PH-like_dom_sf"/>
</dbReference>
<feature type="region of interest" description="Disordered" evidence="2">
    <location>
        <begin position="611"/>
        <end position="665"/>
    </location>
</feature>
<evidence type="ECO:0000259" key="3">
    <source>
        <dbReference type="PROSITE" id="PS50003"/>
    </source>
</evidence>
<protein>
    <submittedName>
        <fullName evidence="4">Piso0_000623 protein</fullName>
    </submittedName>
</protein>
<accession>G8YPL4</accession>
<gene>
    <name evidence="4" type="primary">Piso0_000623</name>
    <name evidence="4" type="ORF">GNLVRS01_PISO0D00531g</name>
</gene>
<dbReference type="OMA" id="NKCIRFG"/>
<keyword evidence="5" id="KW-1185">Reference proteome</keyword>
<feature type="region of interest" description="Disordered" evidence="2">
    <location>
        <begin position="688"/>
        <end position="764"/>
    </location>
</feature>
<feature type="compositionally biased region" description="Polar residues" evidence="2">
    <location>
        <begin position="690"/>
        <end position="718"/>
    </location>
</feature>
<evidence type="ECO:0000256" key="2">
    <source>
        <dbReference type="SAM" id="MobiDB-lite"/>
    </source>
</evidence>
<dbReference type="eggNOG" id="ENOG502QU0Q">
    <property type="taxonomic scope" value="Eukaryota"/>
</dbReference>
<dbReference type="Pfam" id="PF20400">
    <property type="entry name" value="BAR_4"/>
    <property type="match status" value="1"/>
</dbReference>
<dbReference type="STRING" id="559304.G8YPL4"/>
<name>G8YPL4_PICSO</name>
<feature type="compositionally biased region" description="Basic and acidic residues" evidence="2">
    <location>
        <begin position="611"/>
        <end position="627"/>
    </location>
</feature>
<feature type="domain" description="PH" evidence="3">
    <location>
        <begin position="473"/>
        <end position="591"/>
    </location>
</feature>
<dbReference type="SMART" id="SM00233">
    <property type="entry name" value="PH"/>
    <property type="match status" value="1"/>
</dbReference>
<keyword evidence="1" id="KW-0597">Phosphoprotein</keyword>